<dbReference type="PANTHER" id="PTHR43776:SF7">
    <property type="entry name" value="D,D-DIPEPTIDE TRANSPORT ATP-BINDING PROTEIN DDPF-RELATED"/>
    <property type="match status" value="1"/>
</dbReference>
<reference evidence="10 11" key="1">
    <citation type="submission" date="2015-01" db="EMBL/GenBank/DDBJ databases">
        <title>Complete genome of Pseudomonas batumici UCM B-321 producer of the batumin antibiotic with strong antistaphilococcal and potential anticancer activity.</title>
        <authorList>
            <person name="Klochko V.V."/>
            <person name="Zelena L.B."/>
            <person name="Elena K.A."/>
            <person name="Reva O.N."/>
        </authorList>
    </citation>
    <scope>NUCLEOTIDE SEQUENCE [LARGE SCALE GENOMIC DNA]</scope>
    <source>
        <strain evidence="10 11">UCM B-321</strain>
    </source>
</reference>
<dbReference type="NCBIfam" id="NF007739">
    <property type="entry name" value="PRK10419.1"/>
    <property type="match status" value="2"/>
</dbReference>
<evidence type="ECO:0000259" key="9">
    <source>
        <dbReference type="PROSITE" id="PS50893"/>
    </source>
</evidence>
<evidence type="ECO:0000256" key="4">
    <source>
        <dbReference type="ARBA" id="ARBA00022840"/>
    </source>
</evidence>
<keyword evidence="3" id="KW-0547">Nucleotide-binding</keyword>
<evidence type="ECO:0000313" key="11">
    <source>
        <dbReference type="Proteomes" id="UP000031535"/>
    </source>
</evidence>
<comment type="catalytic activity">
    <reaction evidence="6">
        <text>a dipeptide(out) + ATP + H2O = a dipeptide(in) + ADP + phosphate + H(+)</text>
        <dbReference type="Rhea" id="RHEA:23120"/>
        <dbReference type="ChEBI" id="CHEBI:15377"/>
        <dbReference type="ChEBI" id="CHEBI:15378"/>
        <dbReference type="ChEBI" id="CHEBI:30616"/>
        <dbReference type="ChEBI" id="CHEBI:43474"/>
        <dbReference type="ChEBI" id="CHEBI:90799"/>
        <dbReference type="ChEBI" id="CHEBI:456216"/>
        <dbReference type="EC" id="7.4.2.9"/>
    </reaction>
</comment>
<keyword evidence="11" id="KW-1185">Reference proteome</keyword>
<keyword evidence="2" id="KW-0813">Transport</keyword>
<comment type="similarity">
    <text evidence="1">Belongs to the ABC transporter superfamily.</text>
</comment>
<dbReference type="Pfam" id="PF00005">
    <property type="entry name" value="ABC_tran"/>
    <property type="match status" value="2"/>
</dbReference>
<dbReference type="CDD" id="cd03257">
    <property type="entry name" value="ABC_NikE_OppD_transporters"/>
    <property type="match status" value="2"/>
</dbReference>
<dbReference type="EMBL" id="JXDG01000003">
    <property type="protein sequence ID" value="KIH85819.1"/>
    <property type="molecule type" value="Genomic_DNA"/>
</dbReference>
<comment type="subunit">
    <text evidence="8">The complex is composed of two ATP-binding proteins (DppD and DppF), two transmembrane proteins (DppB and DppC) and a solute-binding protein (DppA1-A5). Five orthologous SBPs (DppA1-A5) are present in P.aeruginosa, which increases the substrate specificity of the DppBCDF transporter.</text>
</comment>
<evidence type="ECO:0000256" key="1">
    <source>
        <dbReference type="ARBA" id="ARBA00005417"/>
    </source>
</evidence>
<dbReference type="InterPro" id="IPR027417">
    <property type="entry name" value="P-loop_NTPase"/>
</dbReference>
<dbReference type="OrthoDB" id="9784450at2"/>
<dbReference type="Pfam" id="PF08352">
    <property type="entry name" value="oligo_HPY"/>
    <property type="match status" value="2"/>
</dbReference>
<name>A0A0C2EIE6_9PSED</name>
<evidence type="ECO:0000256" key="2">
    <source>
        <dbReference type="ARBA" id="ARBA00022448"/>
    </source>
</evidence>
<gene>
    <name evidence="10" type="ORF">UCMB321_0186</name>
</gene>
<sequence>MNQDNLIEVRDLSVEFVVGEQRQRVVENVSFDIRRGETLALVGESGSGKSVTAHSILRLLPYPLAHHPSGTIQYSGQDLLTLTEKTIRHIRGNRIAMIFQEPMTSLNPLHSIEKQINEVLGIHKGLSGKVATRRTLELLELVGIPEPHKRLKALPHELSGGQRQRVMIAMALANEPELLIADEPTTALDVTVQLKILELLKELQARLGMALLLISHDLNLVSRIAQRVCVMQRGRIVEQADCEALFQAPQHPYTCELLSAEPRGEPARTEAGEPLLEVQDLKVWFPIKKGLLRSTVDHVKAVDGIHFSLPRGQTLGIVGESGSGKSTLGLAILRLIGSQGDIRFEGQSLNRLSQHQVRPLRREMQVVFQDPFGSLSPRMCVSEIIGEGLRIHKIGNQQEQEAAIIAALKEVGLDPETRHRYPHEFSGGQRQRIAIARALVLKPALILLDEPTSALDRTVQRQIVELLRSLQIKYGLTYLFISHDLAVVKALSHKLMVVKHGKAVEQGEAKDIFAAPQHPYTKQLLKAAFLVPDASPL</sequence>
<evidence type="ECO:0000256" key="3">
    <source>
        <dbReference type="ARBA" id="ARBA00022741"/>
    </source>
</evidence>
<feature type="domain" description="ABC transporter" evidence="9">
    <location>
        <begin position="9"/>
        <end position="258"/>
    </location>
</feature>
<dbReference type="Proteomes" id="UP000031535">
    <property type="component" value="Unassembled WGS sequence"/>
</dbReference>
<dbReference type="SUPFAM" id="SSF52540">
    <property type="entry name" value="P-loop containing nucleoside triphosphate hydrolases"/>
    <property type="match status" value="2"/>
</dbReference>
<dbReference type="Gene3D" id="3.40.50.300">
    <property type="entry name" value="P-loop containing nucleotide triphosphate hydrolases"/>
    <property type="match status" value="2"/>
</dbReference>
<feature type="domain" description="ABC transporter" evidence="9">
    <location>
        <begin position="276"/>
        <end position="525"/>
    </location>
</feature>
<dbReference type="STRING" id="226910.UCMB321_0186"/>
<dbReference type="InterPro" id="IPR003593">
    <property type="entry name" value="AAA+_ATPase"/>
</dbReference>
<dbReference type="FunFam" id="3.40.50.300:FF:000016">
    <property type="entry name" value="Oligopeptide ABC transporter ATP-binding component"/>
    <property type="match status" value="2"/>
</dbReference>
<dbReference type="NCBIfam" id="NF008453">
    <property type="entry name" value="PRK11308.1"/>
    <property type="match status" value="2"/>
</dbReference>
<dbReference type="PROSITE" id="PS50893">
    <property type="entry name" value="ABC_TRANSPORTER_2"/>
    <property type="match status" value="2"/>
</dbReference>
<dbReference type="GO" id="GO:0005524">
    <property type="term" value="F:ATP binding"/>
    <property type="evidence" value="ECO:0007669"/>
    <property type="project" value="UniProtKB-KW"/>
</dbReference>
<dbReference type="PATRIC" id="fig|226910.6.peg.187"/>
<dbReference type="InterPro" id="IPR050319">
    <property type="entry name" value="ABC_transp_ATP-bind"/>
</dbReference>
<dbReference type="RefSeq" id="WP_040063119.1">
    <property type="nucleotide sequence ID" value="NZ_JXDG01000003.1"/>
</dbReference>
<evidence type="ECO:0000313" key="10">
    <source>
        <dbReference type="EMBL" id="KIH85819.1"/>
    </source>
</evidence>
<dbReference type="PANTHER" id="PTHR43776">
    <property type="entry name" value="TRANSPORT ATP-BINDING PROTEIN"/>
    <property type="match status" value="1"/>
</dbReference>
<keyword evidence="4" id="KW-0067">ATP-binding</keyword>
<comment type="function">
    <text evidence="7">Part of the ABC transporter DppABCDF involved in the uptake of various di/tripeptides. Is also involved in the uptake of phaseolotoxin, a toxic tripeptide inhibiting the enzyme ornithine carbamoyltransferase. Responsible for energy coupling to the transport system.</text>
</comment>
<evidence type="ECO:0000256" key="7">
    <source>
        <dbReference type="ARBA" id="ARBA00058018"/>
    </source>
</evidence>
<evidence type="ECO:0000256" key="8">
    <source>
        <dbReference type="ARBA" id="ARBA00065473"/>
    </source>
</evidence>
<protein>
    <recommendedName>
        <fullName evidence="5">ABC-type dipeptide transporter</fullName>
        <ecNumber evidence="5">7.4.2.9</ecNumber>
    </recommendedName>
</protein>
<dbReference type="PROSITE" id="PS00211">
    <property type="entry name" value="ABC_TRANSPORTER_1"/>
    <property type="match status" value="2"/>
</dbReference>
<proteinExistence type="inferred from homology"/>
<dbReference type="InterPro" id="IPR013563">
    <property type="entry name" value="Oligopep_ABC_C"/>
</dbReference>
<accession>A0A0C2EIE6</accession>
<dbReference type="SMART" id="SM00382">
    <property type="entry name" value="AAA"/>
    <property type="match status" value="2"/>
</dbReference>
<dbReference type="GO" id="GO:0016887">
    <property type="term" value="F:ATP hydrolysis activity"/>
    <property type="evidence" value="ECO:0007669"/>
    <property type="project" value="InterPro"/>
</dbReference>
<dbReference type="AlphaFoldDB" id="A0A0C2EIE6"/>
<dbReference type="InterPro" id="IPR003439">
    <property type="entry name" value="ABC_transporter-like_ATP-bd"/>
</dbReference>
<evidence type="ECO:0000256" key="6">
    <source>
        <dbReference type="ARBA" id="ARBA00047356"/>
    </source>
</evidence>
<organism evidence="10 11">
    <name type="scientific">Pseudomonas batumici</name>
    <dbReference type="NCBI Taxonomy" id="226910"/>
    <lineage>
        <taxon>Bacteria</taxon>
        <taxon>Pseudomonadati</taxon>
        <taxon>Pseudomonadota</taxon>
        <taxon>Gammaproteobacteria</taxon>
        <taxon>Pseudomonadales</taxon>
        <taxon>Pseudomonadaceae</taxon>
        <taxon>Pseudomonas</taxon>
    </lineage>
</organism>
<dbReference type="GO" id="GO:0055085">
    <property type="term" value="P:transmembrane transport"/>
    <property type="evidence" value="ECO:0007669"/>
    <property type="project" value="UniProtKB-ARBA"/>
</dbReference>
<dbReference type="InterPro" id="IPR017871">
    <property type="entry name" value="ABC_transporter-like_CS"/>
</dbReference>
<evidence type="ECO:0000256" key="5">
    <source>
        <dbReference type="ARBA" id="ARBA00038852"/>
    </source>
</evidence>
<dbReference type="EC" id="7.4.2.9" evidence="5"/>
<comment type="caution">
    <text evidence="10">The sequence shown here is derived from an EMBL/GenBank/DDBJ whole genome shotgun (WGS) entry which is preliminary data.</text>
</comment>
<dbReference type="GO" id="GO:0015833">
    <property type="term" value="P:peptide transport"/>
    <property type="evidence" value="ECO:0007669"/>
    <property type="project" value="InterPro"/>
</dbReference>